<evidence type="ECO:0000256" key="3">
    <source>
        <dbReference type="ARBA" id="ARBA00022741"/>
    </source>
</evidence>
<evidence type="ECO:0000259" key="5">
    <source>
        <dbReference type="Pfam" id="PF00005"/>
    </source>
</evidence>
<protein>
    <recommendedName>
        <fullName evidence="5">ABC transporter domain-containing protein</fullName>
    </recommendedName>
</protein>
<dbReference type="GO" id="GO:0005524">
    <property type="term" value="F:ATP binding"/>
    <property type="evidence" value="ECO:0007669"/>
    <property type="project" value="UniProtKB-KW"/>
</dbReference>
<dbReference type="Gene3D" id="3.40.50.300">
    <property type="entry name" value="P-loop containing nucleotide triphosphate hydrolases"/>
    <property type="match status" value="2"/>
</dbReference>
<reference evidence="6 7" key="1">
    <citation type="journal article" date="2020" name="Microb. Genom.">
        <title>Genetic diversity of clinical and environmental Mucorales isolates obtained from an investigation of mucormycosis cases among solid organ transplant recipients.</title>
        <authorList>
            <person name="Nguyen M.H."/>
            <person name="Kaul D."/>
            <person name="Muto C."/>
            <person name="Cheng S.J."/>
            <person name="Richter R.A."/>
            <person name="Bruno V.M."/>
            <person name="Liu G."/>
            <person name="Beyhan S."/>
            <person name="Sundermann A.J."/>
            <person name="Mounaud S."/>
            <person name="Pasculle A.W."/>
            <person name="Nierman W.C."/>
            <person name="Driscoll E."/>
            <person name="Cumbie R."/>
            <person name="Clancy C.J."/>
            <person name="Dupont C.L."/>
        </authorList>
    </citation>
    <scope>NUCLEOTIDE SEQUENCE [LARGE SCALE GENOMIC DNA]</scope>
    <source>
        <strain evidence="6 7">GL24</strain>
    </source>
</reference>
<evidence type="ECO:0000256" key="1">
    <source>
        <dbReference type="ARBA" id="ARBA00005417"/>
    </source>
</evidence>
<evidence type="ECO:0000256" key="4">
    <source>
        <dbReference type="ARBA" id="ARBA00022840"/>
    </source>
</evidence>
<sequence>MIAMALAVEPDILIGDEPYTSLDQRKGLAVLFITHDFGVVSEIADRIVVMQGGRVIESGSAQQVLRDPQEAYTQSLLAAVPSFRPPPAGEVQPDALLTVKNLRKTYVRKGKWFGPAQQFPAVKGVSCDIRRGETVGLVGESGSGKSTIGRMLAGLVAVDDGEVRLRGADMLAEGATRMGR</sequence>
<keyword evidence="4" id="KW-0067">ATP-binding</keyword>
<dbReference type="InterPro" id="IPR001977">
    <property type="entry name" value="Depp_CoAkinase"/>
</dbReference>
<dbReference type="PROSITE" id="PS51219">
    <property type="entry name" value="DPCK"/>
    <property type="match status" value="1"/>
</dbReference>
<evidence type="ECO:0000256" key="2">
    <source>
        <dbReference type="ARBA" id="ARBA00022448"/>
    </source>
</evidence>
<accession>A0A9P6Y2S0</accession>
<dbReference type="Pfam" id="PF00005">
    <property type="entry name" value="ABC_tran"/>
    <property type="match status" value="1"/>
</dbReference>
<evidence type="ECO:0000313" key="7">
    <source>
        <dbReference type="Proteomes" id="UP000740926"/>
    </source>
</evidence>
<dbReference type="GO" id="GO:0004140">
    <property type="term" value="F:dephospho-CoA kinase activity"/>
    <property type="evidence" value="ECO:0007669"/>
    <property type="project" value="InterPro"/>
</dbReference>
<keyword evidence="7" id="KW-1185">Reference proteome</keyword>
<dbReference type="InterPro" id="IPR027417">
    <property type="entry name" value="P-loop_NTPase"/>
</dbReference>
<dbReference type="PANTHER" id="PTHR43776">
    <property type="entry name" value="TRANSPORT ATP-BINDING PROTEIN"/>
    <property type="match status" value="1"/>
</dbReference>
<dbReference type="GO" id="GO:0015937">
    <property type="term" value="P:coenzyme A biosynthetic process"/>
    <property type="evidence" value="ECO:0007669"/>
    <property type="project" value="InterPro"/>
</dbReference>
<keyword evidence="3" id="KW-0547">Nucleotide-binding</keyword>
<keyword evidence="2" id="KW-0813">Transport</keyword>
<dbReference type="PANTHER" id="PTHR43776:SF7">
    <property type="entry name" value="D,D-DIPEPTIDE TRANSPORT ATP-BINDING PROTEIN DDPF-RELATED"/>
    <property type="match status" value="1"/>
</dbReference>
<name>A0A9P6Y2S0_9FUNG</name>
<dbReference type="Proteomes" id="UP000740926">
    <property type="component" value="Unassembled WGS sequence"/>
</dbReference>
<evidence type="ECO:0000313" key="6">
    <source>
        <dbReference type="EMBL" id="KAG1537366.1"/>
    </source>
</evidence>
<feature type="domain" description="ABC transporter" evidence="5">
    <location>
        <begin position="123"/>
        <end position="172"/>
    </location>
</feature>
<dbReference type="EMBL" id="JAANIU010007575">
    <property type="protein sequence ID" value="KAG1537366.1"/>
    <property type="molecule type" value="Genomic_DNA"/>
</dbReference>
<dbReference type="SUPFAM" id="SSF52540">
    <property type="entry name" value="P-loop containing nucleoside triphosphate hydrolases"/>
    <property type="match status" value="2"/>
</dbReference>
<dbReference type="InterPro" id="IPR050319">
    <property type="entry name" value="ABC_transp_ATP-bind"/>
</dbReference>
<dbReference type="InterPro" id="IPR003439">
    <property type="entry name" value="ABC_transporter-like_ATP-bd"/>
</dbReference>
<comment type="similarity">
    <text evidence="1">Belongs to the ABC transporter superfamily.</text>
</comment>
<comment type="caution">
    <text evidence="6">The sequence shown here is derived from an EMBL/GenBank/DDBJ whole genome shotgun (WGS) entry which is preliminary data.</text>
</comment>
<organism evidence="6 7">
    <name type="scientific">Rhizopus delemar</name>
    <dbReference type="NCBI Taxonomy" id="936053"/>
    <lineage>
        <taxon>Eukaryota</taxon>
        <taxon>Fungi</taxon>
        <taxon>Fungi incertae sedis</taxon>
        <taxon>Mucoromycota</taxon>
        <taxon>Mucoromycotina</taxon>
        <taxon>Mucoromycetes</taxon>
        <taxon>Mucorales</taxon>
        <taxon>Mucorineae</taxon>
        <taxon>Rhizopodaceae</taxon>
        <taxon>Rhizopus</taxon>
    </lineage>
</organism>
<proteinExistence type="inferred from homology"/>
<dbReference type="AlphaFoldDB" id="A0A9P6Y2S0"/>
<gene>
    <name evidence="6" type="ORF">G6F50_014878</name>
</gene>
<dbReference type="GO" id="GO:0016887">
    <property type="term" value="F:ATP hydrolysis activity"/>
    <property type="evidence" value="ECO:0007669"/>
    <property type="project" value="InterPro"/>
</dbReference>